<keyword evidence="9" id="KW-0902">Two-component regulatory system</keyword>
<comment type="catalytic activity">
    <reaction evidence="1">
        <text>ATP + protein L-histidine = ADP + protein N-phospho-L-histidine.</text>
        <dbReference type="EC" id="2.7.13.3"/>
    </reaction>
</comment>
<dbReference type="SUPFAM" id="SSF47384">
    <property type="entry name" value="Homodimeric domain of signal transducing histidine kinase"/>
    <property type="match status" value="1"/>
</dbReference>
<feature type="domain" description="HAMP" evidence="12">
    <location>
        <begin position="157"/>
        <end position="216"/>
    </location>
</feature>
<keyword evidence="6 10" id="KW-0812">Transmembrane</keyword>
<evidence type="ECO:0000256" key="8">
    <source>
        <dbReference type="ARBA" id="ARBA00022989"/>
    </source>
</evidence>
<evidence type="ECO:0000256" key="2">
    <source>
        <dbReference type="ARBA" id="ARBA00004236"/>
    </source>
</evidence>
<keyword evidence="4" id="KW-0597">Phosphoprotein</keyword>
<keyword evidence="8 10" id="KW-1133">Transmembrane helix</keyword>
<dbReference type="EC" id="2.7.13.3" evidence="3"/>
<reference evidence="13 14" key="1">
    <citation type="submission" date="2023-05" db="EMBL/GenBank/DDBJ databases">
        <title>Streptomyces fuscus sp. nov., a brown-black pigment producing actinomyces isolated from dry sand of Sea duck farm.</title>
        <authorList>
            <person name="Xie J."/>
            <person name="Shen N."/>
        </authorList>
    </citation>
    <scope>NUCLEOTIDE SEQUENCE [LARGE SCALE GENOMIC DNA]</scope>
    <source>
        <strain evidence="13 14">GXMU-J15</strain>
    </source>
</reference>
<dbReference type="Pfam" id="PF00512">
    <property type="entry name" value="HisKA"/>
    <property type="match status" value="1"/>
</dbReference>
<keyword evidence="14" id="KW-1185">Reference proteome</keyword>
<dbReference type="InterPro" id="IPR003661">
    <property type="entry name" value="HisK_dim/P_dom"/>
</dbReference>
<dbReference type="PROSITE" id="PS50885">
    <property type="entry name" value="HAMP"/>
    <property type="match status" value="1"/>
</dbReference>
<evidence type="ECO:0000256" key="7">
    <source>
        <dbReference type="ARBA" id="ARBA00022777"/>
    </source>
</evidence>
<accession>A0ABT7JB95</accession>
<dbReference type="Gene3D" id="3.30.565.10">
    <property type="entry name" value="Histidine kinase-like ATPase, C-terminal domain"/>
    <property type="match status" value="1"/>
</dbReference>
<feature type="transmembrane region" description="Helical" evidence="10">
    <location>
        <begin position="12"/>
        <end position="39"/>
    </location>
</feature>
<dbReference type="InterPro" id="IPR003660">
    <property type="entry name" value="HAMP_dom"/>
</dbReference>
<protein>
    <recommendedName>
        <fullName evidence="3">histidine kinase</fullName>
        <ecNumber evidence="3">2.7.13.3</ecNumber>
    </recommendedName>
</protein>
<dbReference type="SMART" id="SM00387">
    <property type="entry name" value="HATPase_c"/>
    <property type="match status" value="1"/>
</dbReference>
<evidence type="ECO:0000256" key="6">
    <source>
        <dbReference type="ARBA" id="ARBA00022692"/>
    </source>
</evidence>
<evidence type="ECO:0000313" key="14">
    <source>
        <dbReference type="Proteomes" id="UP001241926"/>
    </source>
</evidence>
<comment type="subcellular location">
    <subcellularLocation>
        <location evidence="2">Cell membrane</location>
    </subcellularLocation>
</comment>
<evidence type="ECO:0000256" key="1">
    <source>
        <dbReference type="ARBA" id="ARBA00000085"/>
    </source>
</evidence>
<dbReference type="EMBL" id="JASJUS010000078">
    <property type="protein sequence ID" value="MDL2082149.1"/>
    <property type="molecule type" value="Genomic_DNA"/>
</dbReference>
<feature type="domain" description="Histidine kinase" evidence="11">
    <location>
        <begin position="224"/>
        <end position="414"/>
    </location>
</feature>
<organism evidence="13 14">
    <name type="scientific">Streptomyces fuscus</name>
    <dbReference type="NCBI Taxonomy" id="3048495"/>
    <lineage>
        <taxon>Bacteria</taxon>
        <taxon>Bacillati</taxon>
        <taxon>Actinomycetota</taxon>
        <taxon>Actinomycetes</taxon>
        <taxon>Kitasatosporales</taxon>
        <taxon>Streptomycetaceae</taxon>
        <taxon>Streptomyces</taxon>
    </lineage>
</organism>
<evidence type="ECO:0000256" key="4">
    <source>
        <dbReference type="ARBA" id="ARBA00022553"/>
    </source>
</evidence>
<dbReference type="GO" id="GO:0016301">
    <property type="term" value="F:kinase activity"/>
    <property type="evidence" value="ECO:0007669"/>
    <property type="project" value="UniProtKB-KW"/>
</dbReference>
<keyword evidence="7 13" id="KW-0418">Kinase</keyword>
<name>A0ABT7JB95_9ACTN</name>
<comment type="caution">
    <text evidence="13">The sequence shown here is derived from an EMBL/GenBank/DDBJ whole genome shotgun (WGS) entry which is preliminary data.</text>
</comment>
<dbReference type="InterPro" id="IPR003594">
    <property type="entry name" value="HATPase_dom"/>
</dbReference>
<keyword evidence="10" id="KW-0472">Membrane</keyword>
<evidence type="ECO:0000259" key="12">
    <source>
        <dbReference type="PROSITE" id="PS50885"/>
    </source>
</evidence>
<dbReference type="SUPFAM" id="SSF158472">
    <property type="entry name" value="HAMP domain-like"/>
    <property type="match status" value="1"/>
</dbReference>
<evidence type="ECO:0000259" key="11">
    <source>
        <dbReference type="PROSITE" id="PS50109"/>
    </source>
</evidence>
<dbReference type="SUPFAM" id="SSF55874">
    <property type="entry name" value="ATPase domain of HSP90 chaperone/DNA topoisomerase II/histidine kinase"/>
    <property type="match status" value="1"/>
</dbReference>
<dbReference type="CDD" id="cd00082">
    <property type="entry name" value="HisKA"/>
    <property type="match status" value="1"/>
</dbReference>
<dbReference type="PANTHER" id="PTHR45436:SF5">
    <property type="entry name" value="SENSOR HISTIDINE KINASE TRCS"/>
    <property type="match status" value="1"/>
</dbReference>
<dbReference type="InterPro" id="IPR036097">
    <property type="entry name" value="HisK_dim/P_sf"/>
</dbReference>
<dbReference type="InterPro" id="IPR050428">
    <property type="entry name" value="TCS_sensor_his_kinase"/>
</dbReference>
<dbReference type="Pfam" id="PF02518">
    <property type="entry name" value="HATPase_c"/>
    <property type="match status" value="1"/>
</dbReference>
<evidence type="ECO:0000256" key="3">
    <source>
        <dbReference type="ARBA" id="ARBA00012438"/>
    </source>
</evidence>
<dbReference type="Gene3D" id="1.10.287.130">
    <property type="match status" value="1"/>
</dbReference>
<dbReference type="InterPro" id="IPR036890">
    <property type="entry name" value="HATPase_C_sf"/>
</dbReference>
<evidence type="ECO:0000256" key="10">
    <source>
        <dbReference type="SAM" id="Phobius"/>
    </source>
</evidence>
<dbReference type="Proteomes" id="UP001241926">
    <property type="component" value="Unassembled WGS sequence"/>
</dbReference>
<dbReference type="PANTHER" id="PTHR45436">
    <property type="entry name" value="SENSOR HISTIDINE KINASE YKOH"/>
    <property type="match status" value="1"/>
</dbReference>
<proteinExistence type="predicted"/>
<keyword evidence="5" id="KW-0808">Transferase</keyword>
<gene>
    <name evidence="13" type="ORF">QNN03_37600</name>
</gene>
<feature type="transmembrane region" description="Helical" evidence="10">
    <location>
        <begin position="136"/>
        <end position="156"/>
    </location>
</feature>
<evidence type="ECO:0000313" key="13">
    <source>
        <dbReference type="EMBL" id="MDL2082149.1"/>
    </source>
</evidence>
<dbReference type="Pfam" id="PF00672">
    <property type="entry name" value="HAMP"/>
    <property type="match status" value="1"/>
</dbReference>
<dbReference type="PROSITE" id="PS50109">
    <property type="entry name" value="HIS_KIN"/>
    <property type="match status" value="1"/>
</dbReference>
<dbReference type="InterPro" id="IPR005467">
    <property type="entry name" value="His_kinase_dom"/>
</dbReference>
<dbReference type="Gene3D" id="6.10.340.10">
    <property type="match status" value="1"/>
</dbReference>
<dbReference type="SMART" id="SM00304">
    <property type="entry name" value="HAMP"/>
    <property type="match status" value="1"/>
</dbReference>
<evidence type="ECO:0000256" key="9">
    <source>
        <dbReference type="ARBA" id="ARBA00023012"/>
    </source>
</evidence>
<dbReference type="RefSeq" id="WP_093724708.1">
    <property type="nucleotide sequence ID" value="NZ_JASJUS010000078.1"/>
</dbReference>
<dbReference type="CDD" id="cd06225">
    <property type="entry name" value="HAMP"/>
    <property type="match status" value="1"/>
</dbReference>
<dbReference type="SMART" id="SM00388">
    <property type="entry name" value="HisKA"/>
    <property type="match status" value="1"/>
</dbReference>
<sequence>MRPALPRWAGTLAAKAAVFITVMCCALAALLGVLVHVSVTNQTVGRARTEALSHLADATAAFEAGDRLMPGAGVDPPGLPEELRELAVSGERGTMVADHDGRPTMWAAGPADNARALAVRVDYTQRARTIEALDRAILWSSALAIGVTLLVGALAVTRVTRRLHATARVARRISGGDLDARVDDPRTKDPTRPQDEVAAVASALDSMAASLQGKLQAEQRFTADVAHELRTPLTGLHAAAELLPPGRPTELVRDRVAALRTLTEDLLEISRLDTGRERRDVDTEQLGPLVERVVRAAGEPTEVDVVRDVPVDTDRRRLERVLGNLVANAHRHGRAPVRVEVDGPRITVRDHGDGYPAYLLEHGPQRFRTEAGAKGHGLGLTIALGQAEVLGARLTFTNAEEGGAVATLRLPDGGGEDSAPGLRPR</sequence>
<evidence type="ECO:0000256" key="5">
    <source>
        <dbReference type="ARBA" id="ARBA00022679"/>
    </source>
</evidence>